<dbReference type="HOGENOM" id="CLU_1541189_0_0_1"/>
<dbReference type="EMBL" id="CDHN01000006">
    <property type="protein sequence ID" value="CEJ93831.1"/>
    <property type="molecule type" value="Genomic_DNA"/>
</dbReference>
<feature type="region of interest" description="Disordered" evidence="2">
    <location>
        <begin position="147"/>
        <end position="174"/>
    </location>
</feature>
<evidence type="ECO:0000256" key="2">
    <source>
        <dbReference type="SAM" id="MobiDB-lite"/>
    </source>
</evidence>
<proteinExistence type="predicted"/>
<accession>A0A0A1T9T1</accession>
<reference evidence="3 4" key="1">
    <citation type="journal article" date="2015" name="Genome Announc.">
        <title>Draft Genome Sequence and Gene Annotation of the Entomopathogenic Fungus Verticillium hemipterigenum.</title>
        <authorList>
            <person name="Horn F."/>
            <person name="Habel A."/>
            <person name="Scharf D.H."/>
            <person name="Dworschak J."/>
            <person name="Brakhage A.A."/>
            <person name="Guthke R."/>
            <person name="Hertweck C."/>
            <person name="Linde J."/>
        </authorList>
    </citation>
    <scope>NUCLEOTIDE SEQUENCE [LARGE SCALE GENOMIC DNA]</scope>
</reference>
<dbReference type="Proteomes" id="UP000039046">
    <property type="component" value="Unassembled WGS sequence"/>
</dbReference>
<organism evidence="3 4">
    <name type="scientific">[Torrubiella] hemipterigena</name>
    <dbReference type="NCBI Taxonomy" id="1531966"/>
    <lineage>
        <taxon>Eukaryota</taxon>
        <taxon>Fungi</taxon>
        <taxon>Dikarya</taxon>
        <taxon>Ascomycota</taxon>
        <taxon>Pezizomycotina</taxon>
        <taxon>Sordariomycetes</taxon>
        <taxon>Hypocreomycetidae</taxon>
        <taxon>Hypocreales</taxon>
        <taxon>Clavicipitaceae</taxon>
        <taxon>Clavicipitaceae incertae sedis</taxon>
        <taxon>'Torrubiella' clade</taxon>
    </lineage>
</organism>
<dbReference type="OrthoDB" id="4940884at2759"/>
<evidence type="ECO:0000256" key="1">
    <source>
        <dbReference type="SAM" id="Coils"/>
    </source>
</evidence>
<dbReference type="Gene3D" id="1.20.5.170">
    <property type="match status" value="1"/>
</dbReference>
<name>A0A0A1T9T1_9HYPO</name>
<feature type="compositionally biased region" description="Basic and acidic residues" evidence="2">
    <location>
        <begin position="159"/>
        <end position="174"/>
    </location>
</feature>
<keyword evidence="1" id="KW-0175">Coiled coil</keyword>
<dbReference type="AlphaFoldDB" id="A0A0A1T9T1"/>
<keyword evidence="4" id="KW-1185">Reference proteome</keyword>
<gene>
    <name evidence="3" type="ORF">VHEMI09398</name>
</gene>
<protein>
    <submittedName>
        <fullName evidence="3">Uncharacterized protein</fullName>
    </submittedName>
</protein>
<sequence length="174" mass="20319">MTDQKTTDGVEAVYEALKKLTKSHSFQLVSLQNEIERLKSEREKTVEQMTDMKDKMKELYTEMANLKGFVARLRIDGFMQGRAIKSEDDDVEETSETDDFNNVGILDAVRSHRDRIDALVDGILRHEKRRLCSTLVDDYSDDCKQHRLKRKPSTTWEQRVAEGRRKRFKSESES</sequence>
<evidence type="ECO:0000313" key="3">
    <source>
        <dbReference type="EMBL" id="CEJ93831.1"/>
    </source>
</evidence>
<feature type="coiled-coil region" evidence="1">
    <location>
        <begin position="28"/>
        <end position="62"/>
    </location>
</feature>
<evidence type="ECO:0000313" key="4">
    <source>
        <dbReference type="Proteomes" id="UP000039046"/>
    </source>
</evidence>